<sequence length="203" mass="22436">MKGARELGASDAEQADGTAKEVSDRERLGARLRRLRHLQKLTIEQVGEGTGLSMSFLSMLERGQADISLSRFTRLADFYNIAASELLLEGDRGAGPTVVSPDELQLIDRGAGVTYRLLSSERYGVQVMLVTFEPGASFRDVLAHKGRDLGWVATGEVVLLYGDKEYTIGERQFVEYEGTQPHAFRNDGETSAEMIAFVNAPYW</sequence>
<evidence type="ECO:0000259" key="3">
    <source>
        <dbReference type="PROSITE" id="PS50943"/>
    </source>
</evidence>
<dbReference type="PANTHER" id="PTHR46797:SF1">
    <property type="entry name" value="METHYLPHOSPHONATE SYNTHASE"/>
    <property type="match status" value="1"/>
</dbReference>
<dbReference type="InterPro" id="IPR010982">
    <property type="entry name" value="Lambda_DNA-bd_dom_sf"/>
</dbReference>
<dbReference type="GO" id="GO:0003677">
    <property type="term" value="F:DNA binding"/>
    <property type="evidence" value="ECO:0007669"/>
    <property type="project" value="UniProtKB-KW"/>
</dbReference>
<dbReference type="EMBL" id="BAWF01000041">
    <property type="protein sequence ID" value="GAF47532.1"/>
    <property type="molecule type" value="Genomic_DNA"/>
</dbReference>
<dbReference type="SMART" id="SM00530">
    <property type="entry name" value="HTH_XRE"/>
    <property type="match status" value="1"/>
</dbReference>
<dbReference type="AlphaFoldDB" id="X0Q7X0"/>
<dbReference type="InterPro" id="IPR014710">
    <property type="entry name" value="RmlC-like_jellyroll"/>
</dbReference>
<dbReference type="Gene3D" id="1.10.260.40">
    <property type="entry name" value="lambda repressor-like DNA-binding domains"/>
    <property type="match status" value="1"/>
</dbReference>
<dbReference type="SUPFAM" id="SSF51182">
    <property type="entry name" value="RmlC-like cupins"/>
    <property type="match status" value="1"/>
</dbReference>
<dbReference type="InterPro" id="IPR001387">
    <property type="entry name" value="Cro/C1-type_HTH"/>
</dbReference>
<dbReference type="GO" id="GO:0003700">
    <property type="term" value="F:DNA-binding transcription factor activity"/>
    <property type="evidence" value="ECO:0007669"/>
    <property type="project" value="TreeGrafter"/>
</dbReference>
<organism evidence="4 5">
    <name type="scientific">Rhodococcus wratislaviensis NBRC 100605</name>
    <dbReference type="NCBI Taxonomy" id="1219028"/>
    <lineage>
        <taxon>Bacteria</taxon>
        <taxon>Bacillati</taxon>
        <taxon>Actinomycetota</taxon>
        <taxon>Actinomycetes</taxon>
        <taxon>Mycobacteriales</taxon>
        <taxon>Nocardiaceae</taxon>
        <taxon>Rhodococcus</taxon>
    </lineage>
</organism>
<dbReference type="InterPro" id="IPR013096">
    <property type="entry name" value="Cupin_2"/>
</dbReference>
<dbReference type="PANTHER" id="PTHR46797">
    <property type="entry name" value="HTH-TYPE TRANSCRIPTIONAL REGULATOR"/>
    <property type="match status" value="1"/>
</dbReference>
<dbReference type="CDD" id="cd02209">
    <property type="entry name" value="cupin_XRE_C"/>
    <property type="match status" value="1"/>
</dbReference>
<feature type="domain" description="HTH cro/C1-type" evidence="3">
    <location>
        <begin position="32"/>
        <end position="86"/>
    </location>
</feature>
<evidence type="ECO:0000313" key="5">
    <source>
        <dbReference type="Proteomes" id="UP000019491"/>
    </source>
</evidence>
<evidence type="ECO:0000256" key="1">
    <source>
        <dbReference type="ARBA" id="ARBA00023125"/>
    </source>
</evidence>
<proteinExistence type="predicted"/>
<dbReference type="InterPro" id="IPR050807">
    <property type="entry name" value="TransReg_Diox_bact_type"/>
</dbReference>
<dbReference type="Proteomes" id="UP000019491">
    <property type="component" value="Unassembled WGS sequence"/>
</dbReference>
<gene>
    <name evidence="4" type="ORF">RW1_041_00800</name>
</gene>
<dbReference type="PROSITE" id="PS50943">
    <property type="entry name" value="HTH_CROC1"/>
    <property type="match status" value="1"/>
</dbReference>
<dbReference type="SUPFAM" id="SSF47413">
    <property type="entry name" value="lambda repressor-like DNA-binding domains"/>
    <property type="match status" value="1"/>
</dbReference>
<dbReference type="InterPro" id="IPR011051">
    <property type="entry name" value="RmlC_Cupin_sf"/>
</dbReference>
<feature type="region of interest" description="Disordered" evidence="2">
    <location>
        <begin position="1"/>
        <end position="24"/>
    </location>
</feature>
<dbReference type="GO" id="GO:0005829">
    <property type="term" value="C:cytosol"/>
    <property type="evidence" value="ECO:0007669"/>
    <property type="project" value="TreeGrafter"/>
</dbReference>
<dbReference type="Gene3D" id="2.60.120.10">
    <property type="entry name" value="Jelly Rolls"/>
    <property type="match status" value="1"/>
</dbReference>
<reference evidence="4 5" key="1">
    <citation type="submission" date="2014-02" db="EMBL/GenBank/DDBJ databases">
        <title>Whole genome shotgun sequence of Rhodococcus wratislaviensis NBRC 100605.</title>
        <authorList>
            <person name="Hosoyama A."/>
            <person name="Tsuchikane K."/>
            <person name="Yoshida I."/>
            <person name="Ohji S."/>
            <person name="Ichikawa N."/>
            <person name="Yamazoe A."/>
            <person name="Fujita N."/>
        </authorList>
    </citation>
    <scope>NUCLEOTIDE SEQUENCE [LARGE SCALE GENOMIC DNA]</scope>
    <source>
        <strain evidence="4 5">NBRC 100605</strain>
    </source>
</reference>
<evidence type="ECO:0000256" key="2">
    <source>
        <dbReference type="SAM" id="MobiDB-lite"/>
    </source>
</evidence>
<comment type="caution">
    <text evidence="4">The sequence shown here is derived from an EMBL/GenBank/DDBJ whole genome shotgun (WGS) entry which is preliminary data.</text>
</comment>
<dbReference type="Pfam" id="PF13560">
    <property type="entry name" value="HTH_31"/>
    <property type="match status" value="1"/>
</dbReference>
<protein>
    <submittedName>
        <fullName evidence="4">Putative Xre family transcriptional regulator</fullName>
    </submittedName>
</protein>
<keyword evidence="1" id="KW-0238">DNA-binding</keyword>
<dbReference type="CDD" id="cd00093">
    <property type="entry name" value="HTH_XRE"/>
    <property type="match status" value="1"/>
</dbReference>
<keyword evidence="5" id="KW-1185">Reference proteome</keyword>
<dbReference type="Pfam" id="PF07883">
    <property type="entry name" value="Cupin_2"/>
    <property type="match status" value="1"/>
</dbReference>
<name>X0Q7X0_RHOWR</name>
<accession>X0Q7X0</accession>
<evidence type="ECO:0000313" key="4">
    <source>
        <dbReference type="EMBL" id="GAF47532.1"/>
    </source>
</evidence>